<keyword evidence="2" id="KW-1185">Reference proteome</keyword>
<evidence type="ECO:0000313" key="2">
    <source>
        <dbReference type="Proteomes" id="UP000501240"/>
    </source>
</evidence>
<dbReference type="NCBIfam" id="NF038083">
    <property type="entry name" value="CU044_5270_fam"/>
    <property type="match status" value="1"/>
</dbReference>
<dbReference type="AlphaFoldDB" id="A0A7D3VQY1"/>
<sequence>MANVAAVLDRAAERAAADPVPRPGQFVYQDVVELRRVMNNGRWYKDRNQSWISVDGTKPGLVRLKNSIRPRPGEHIPPDGESVIAPCGQGAPIDRPYLGDLPADPDALLRLLAANGDGGRAERQWNTATDLIDRPAPPRVRAALFRAIAKIRGVRLRTGAVDAAGRHGVAITRTQDGVREELVFDPATHRYLGDRDVVTRSSEQLGARGSVLFASAVMSTEIVDRMPKPRPGAQTDGC</sequence>
<gene>
    <name evidence="1" type="ORF">ACTIVE_2433</name>
</gene>
<organism evidence="1 2">
    <name type="scientific">Actinomadura verrucosospora</name>
    <dbReference type="NCBI Taxonomy" id="46165"/>
    <lineage>
        <taxon>Bacteria</taxon>
        <taxon>Bacillati</taxon>
        <taxon>Actinomycetota</taxon>
        <taxon>Actinomycetes</taxon>
        <taxon>Streptosporangiales</taxon>
        <taxon>Thermomonosporaceae</taxon>
        <taxon>Actinomadura</taxon>
    </lineage>
</organism>
<dbReference type="InterPro" id="IPR047789">
    <property type="entry name" value="CU044_5270-like"/>
</dbReference>
<dbReference type="EMBL" id="CP053892">
    <property type="protein sequence ID" value="QKG20795.1"/>
    <property type="molecule type" value="Genomic_DNA"/>
</dbReference>
<evidence type="ECO:0000313" key="1">
    <source>
        <dbReference type="EMBL" id="QKG20795.1"/>
    </source>
</evidence>
<accession>A0A7D3VQY1</accession>
<name>A0A7D3VQY1_ACTVE</name>
<protein>
    <submittedName>
        <fullName evidence="1">Uncharacterized protein</fullName>
    </submittedName>
</protein>
<reference evidence="1 2" key="1">
    <citation type="submission" date="2020-05" db="EMBL/GenBank/DDBJ databases">
        <title>Actinomadura verrucosospora NRRL-B18236 (PFL_A860) Genome sequencing and assembly.</title>
        <authorList>
            <person name="Samborskyy M."/>
        </authorList>
    </citation>
    <scope>NUCLEOTIDE SEQUENCE [LARGE SCALE GENOMIC DNA]</scope>
    <source>
        <strain evidence="1 2">NRRL:B18236</strain>
    </source>
</reference>
<dbReference type="Proteomes" id="UP000501240">
    <property type="component" value="Chromosome"/>
</dbReference>
<proteinExistence type="predicted"/>